<comment type="caution">
    <text evidence="2">The sequence shown here is derived from an EMBL/GenBank/DDBJ whole genome shotgun (WGS) entry which is preliminary data.</text>
</comment>
<dbReference type="Proteomes" id="UP000245638">
    <property type="component" value="Unassembled WGS sequence"/>
</dbReference>
<keyword evidence="1" id="KW-0812">Transmembrane</keyword>
<keyword evidence="1" id="KW-0472">Membrane</keyword>
<evidence type="ECO:0000256" key="1">
    <source>
        <dbReference type="SAM" id="Phobius"/>
    </source>
</evidence>
<reference evidence="2 3" key="1">
    <citation type="journal article" date="2015" name="Appl. Environ. Microbiol.">
        <title>Nanoarchaeota, Their Sulfolobales Host, and Nanoarchaeota Virus Distribution across Yellowstone National Park Hot Springs.</title>
        <authorList>
            <person name="Munson-McGee J.H."/>
            <person name="Field E.K."/>
            <person name="Bateson M."/>
            <person name="Rooney C."/>
            <person name="Stepanauskas R."/>
            <person name="Young M.J."/>
        </authorList>
    </citation>
    <scope>NUCLEOTIDE SEQUENCE [LARGE SCALE GENOMIC DNA]</scope>
    <source>
        <strain evidence="2">SCGC AC-742_N10</strain>
    </source>
</reference>
<gene>
    <name evidence="2" type="ORF">DDW13_03990</name>
</gene>
<feature type="transmembrane region" description="Helical" evidence="1">
    <location>
        <begin position="45"/>
        <end position="67"/>
    </location>
</feature>
<sequence length="99" mass="11159">MEFFLGNFIAIFLHFRNVDVEDKILLVRGILGSIAGVISAFSSSFIYAVITVLVSYIISIPIVVFYFKTRRNWLVFGKGSLTLAIAWFLILVSVYNVFG</sequence>
<evidence type="ECO:0000313" key="3">
    <source>
        <dbReference type="Proteomes" id="UP000245638"/>
    </source>
</evidence>
<dbReference type="AlphaFoldDB" id="A0A2T9X7N6"/>
<evidence type="ECO:0000313" key="2">
    <source>
        <dbReference type="EMBL" id="PVU76113.1"/>
    </source>
</evidence>
<organism evidence="2 3">
    <name type="scientific">Acidianus hospitalis</name>
    <dbReference type="NCBI Taxonomy" id="563177"/>
    <lineage>
        <taxon>Archaea</taxon>
        <taxon>Thermoproteota</taxon>
        <taxon>Thermoprotei</taxon>
        <taxon>Sulfolobales</taxon>
        <taxon>Sulfolobaceae</taxon>
        <taxon>Acidianus</taxon>
    </lineage>
</organism>
<dbReference type="EMBL" id="QEFD01000124">
    <property type="protein sequence ID" value="PVU76113.1"/>
    <property type="molecule type" value="Genomic_DNA"/>
</dbReference>
<feature type="transmembrane region" description="Helical" evidence="1">
    <location>
        <begin position="79"/>
        <end position="98"/>
    </location>
</feature>
<protein>
    <submittedName>
        <fullName evidence="2">Uncharacterized protein</fullName>
    </submittedName>
</protein>
<proteinExistence type="predicted"/>
<name>A0A2T9X7N6_9CREN</name>
<keyword evidence="1" id="KW-1133">Transmembrane helix</keyword>
<accession>A0A2T9X7N6</accession>